<evidence type="ECO:0000313" key="3">
    <source>
        <dbReference type="Proteomes" id="UP000479710"/>
    </source>
</evidence>
<name>A0A6G1C7N2_9ORYZ</name>
<reference evidence="2 3" key="1">
    <citation type="submission" date="2019-11" db="EMBL/GenBank/DDBJ databases">
        <title>Whole genome sequence of Oryza granulata.</title>
        <authorList>
            <person name="Li W."/>
        </authorList>
    </citation>
    <scope>NUCLEOTIDE SEQUENCE [LARGE SCALE GENOMIC DNA]</scope>
    <source>
        <strain evidence="3">cv. Menghai</strain>
        <tissue evidence="2">Leaf</tissue>
    </source>
</reference>
<dbReference type="Proteomes" id="UP000479710">
    <property type="component" value="Unassembled WGS sequence"/>
</dbReference>
<gene>
    <name evidence="2" type="ORF">E2562_019711</name>
</gene>
<keyword evidence="3" id="KW-1185">Reference proteome</keyword>
<accession>A0A6G1C7N2</accession>
<organism evidence="2 3">
    <name type="scientific">Oryza meyeriana var. granulata</name>
    <dbReference type="NCBI Taxonomy" id="110450"/>
    <lineage>
        <taxon>Eukaryota</taxon>
        <taxon>Viridiplantae</taxon>
        <taxon>Streptophyta</taxon>
        <taxon>Embryophyta</taxon>
        <taxon>Tracheophyta</taxon>
        <taxon>Spermatophyta</taxon>
        <taxon>Magnoliopsida</taxon>
        <taxon>Liliopsida</taxon>
        <taxon>Poales</taxon>
        <taxon>Poaceae</taxon>
        <taxon>BOP clade</taxon>
        <taxon>Oryzoideae</taxon>
        <taxon>Oryzeae</taxon>
        <taxon>Oryzinae</taxon>
        <taxon>Oryza</taxon>
        <taxon>Oryza meyeriana</taxon>
    </lineage>
</organism>
<evidence type="ECO:0000256" key="1">
    <source>
        <dbReference type="SAM" id="MobiDB-lite"/>
    </source>
</evidence>
<feature type="region of interest" description="Disordered" evidence="1">
    <location>
        <begin position="1"/>
        <end position="52"/>
    </location>
</feature>
<protein>
    <submittedName>
        <fullName evidence="2">Uncharacterized protein</fullName>
    </submittedName>
</protein>
<dbReference type="AlphaFoldDB" id="A0A6G1C7N2"/>
<feature type="compositionally biased region" description="Basic and acidic residues" evidence="1">
    <location>
        <begin position="25"/>
        <end position="34"/>
    </location>
</feature>
<dbReference type="EMBL" id="SPHZ02000010">
    <property type="protein sequence ID" value="KAF0896229.1"/>
    <property type="molecule type" value="Genomic_DNA"/>
</dbReference>
<sequence>MWNPRKKLKKKEINSHRNYRCNPRTSDEAVKDTTDVLTSVDPTKGTKDDSLPGDEFKLLPLVGQSAEMQRESRAKAVGQLSK</sequence>
<proteinExistence type="predicted"/>
<comment type="caution">
    <text evidence="2">The sequence shown here is derived from an EMBL/GenBank/DDBJ whole genome shotgun (WGS) entry which is preliminary data.</text>
</comment>
<evidence type="ECO:0000313" key="2">
    <source>
        <dbReference type="EMBL" id="KAF0896229.1"/>
    </source>
</evidence>
<feature type="compositionally biased region" description="Basic residues" evidence="1">
    <location>
        <begin position="1"/>
        <end position="10"/>
    </location>
</feature>